<dbReference type="RefSeq" id="WP_190037818.1">
    <property type="nucleotide sequence ID" value="NZ_BMWD01000019.1"/>
</dbReference>
<keyword evidence="1" id="KW-0732">Signal</keyword>
<sequence>MFKHVLGRTAAVLATAAAATVLSPATAAHAGASCSLAGCSETVNQSDLSVYAARNWCIAGSDTGATTTTTPTCSSDGVAQATRWVTAGTQTPSGQDWDTFRVDAGFCYKVSFKSPIDTDFTKTYDRRGTSAVWVKVEDDYTAYVTSQKTATC</sequence>
<dbReference type="Proteomes" id="UP000645555">
    <property type="component" value="Unassembled WGS sequence"/>
</dbReference>
<reference evidence="2" key="1">
    <citation type="journal article" date="2014" name="Int. J. Syst. Evol. Microbiol.">
        <title>Complete genome sequence of Corynebacterium casei LMG S-19264T (=DSM 44701T), isolated from a smear-ripened cheese.</title>
        <authorList>
            <consortium name="US DOE Joint Genome Institute (JGI-PGF)"/>
            <person name="Walter F."/>
            <person name="Albersmeier A."/>
            <person name="Kalinowski J."/>
            <person name="Ruckert C."/>
        </authorList>
    </citation>
    <scope>NUCLEOTIDE SEQUENCE</scope>
    <source>
        <strain evidence="2">JCM 4956</strain>
    </source>
</reference>
<proteinExistence type="predicted"/>
<evidence type="ECO:0000256" key="1">
    <source>
        <dbReference type="SAM" id="SignalP"/>
    </source>
</evidence>
<organism evidence="2 3">
    <name type="scientific">Streptomyces fructofermentans</name>
    <dbReference type="NCBI Taxonomy" id="152141"/>
    <lineage>
        <taxon>Bacteria</taxon>
        <taxon>Bacillati</taxon>
        <taxon>Actinomycetota</taxon>
        <taxon>Actinomycetes</taxon>
        <taxon>Kitasatosporales</taxon>
        <taxon>Streptomycetaceae</taxon>
        <taxon>Streptomyces</taxon>
    </lineage>
</organism>
<dbReference type="PROSITE" id="PS51257">
    <property type="entry name" value="PROKAR_LIPOPROTEIN"/>
    <property type="match status" value="1"/>
</dbReference>
<keyword evidence="3" id="KW-1185">Reference proteome</keyword>
<evidence type="ECO:0008006" key="4">
    <source>
        <dbReference type="Google" id="ProtNLM"/>
    </source>
</evidence>
<gene>
    <name evidence="2" type="ORF">GCM10010515_50140</name>
</gene>
<evidence type="ECO:0000313" key="2">
    <source>
        <dbReference type="EMBL" id="GGX76365.1"/>
    </source>
</evidence>
<dbReference type="EMBL" id="BMWD01000019">
    <property type="protein sequence ID" value="GGX76365.1"/>
    <property type="molecule type" value="Genomic_DNA"/>
</dbReference>
<feature type="chain" id="PRO_5039522680" description="Secreted protein" evidence="1">
    <location>
        <begin position="31"/>
        <end position="152"/>
    </location>
</feature>
<evidence type="ECO:0000313" key="3">
    <source>
        <dbReference type="Proteomes" id="UP000645555"/>
    </source>
</evidence>
<reference evidence="2" key="2">
    <citation type="submission" date="2020-09" db="EMBL/GenBank/DDBJ databases">
        <authorList>
            <person name="Sun Q."/>
            <person name="Ohkuma M."/>
        </authorList>
    </citation>
    <scope>NUCLEOTIDE SEQUENCE</scope>
    <source>
        <strain evidence="2">JCM 4956</strain>
    </source>
</reference>
<accession>A0A918NJW4</accession>
<feature type="signal peptide" evidence="1">
    <location>
        <begin position="1"/>
        <end position="30"/>
    </location>
</feature>
<protein>
    <recommendedName>
        <fullName evidence="4">Secreted protein</fullName>
    </recommendedName>
</protein>
<name>A0A918NJW4_9ACTN</name>
<dbReference type="AlphaFoldDB" id="A0A918NJW4"/>
<comment type="caution">
    <text evidence="2">The sequence shown here is derived from an EMBL/GenBank/DDBJ whole genome shotgun (WGS) entry which is preliminary data.</text>
</comment>